<dbReference type="Proteomes" id="UP000026923">
    <property type="component" value="Unassembled WGS sequence"/>
</dbReference>
<dbReference type="RefSeq" id="WP_003294357.1">
    <property type="nucleotide sequence ID" value="NZ_KK020676.1"/>
</dbReference>
<feature type="domain" description="Baseplate J-like central" evidence="1">
    <location>
        <begin position="138"/>
        <end position="209"/>
    </location>
</feature>
<dbReference type="InterPro" id="IPR058531">
    <property type="entry name" value="Baseplate_J_M"/>
</dbReference>
<dbReference type="AlphaFoldDB" id="A0A061JNJ2"/>
<sequence length="304" mass="32257">MTTAIDLSRLPSPNVIESLDYEQILAERKAYLLSLYPEAEQAAVAAALELESEPLNKLLQENAYREVILRQRINDAARAVMLAHAVDGDLDQLGANYNVQRLLIDAGDPTAVPPREEVYESNADFRRRIQLSPEGYTTAGSEQSYIFHGLSADPDVADISAISPTPGAVTVYVLSRTGDGAASEALLATVARALNQEAVRPMTDNVLVQSASIINYTIVAELVMLPGPDSAVVRAAAMAAAQAYAAAQHAMRRDVTLSGVYAALHQPGVQRVELASPAASISVGHGEASYCTGITLTVAGQTDV</sequence>
<comment type="caution">
    <text evidence="3">The sequence shown here is derived from an EMBL/GenBank/DDBJ whole genome shotgun (WGS) entry which is preliminary data.</text>
</comment>
<dbReference type="eggNOG" id="COG3948">
    <property type="taxonomic scope" value="Bacteria"/>
</dbReference>
<dbReference type="OrthoDB" id="9793802at2"/>
<accession>A0A061JNJ2</accession>
<protein>
    <submittedName>
        <fullName evidence="3">Baseplate assembly protein</fullName>
    </submittedName>
</protein>
<proteinExistence type="predicted"/>
<reference evidence="3 4" key="1">
    <citation type="journal article" date="2013" name="Genome Announc.">
        <title>Draft Genome of the Nitrogen-Fixing Bacterium Pseudomonas stutzeri Strain KOS6 Isolated from Industrial Hydrocarbon Sludge.</title>
        <authorList>
            <person name="Grigoryeva T.V."/>
            <person name="Laikov A.V."/>
            <person name="Naumova R.P."/>
            <person name="Manolov A.I."/>
            <person name="Larin A.K."/>
            <person name="Karpova I.Y."/>
            <person name="Semashko T.A."/>
            <person name="Alexeev D.G."/>
            <person name="Kostryukova E.S."/>
            <person name="Muller R."/>
            <person name="Govorun V.M."/>
        </authorList>
    </citation>
    <scope>NUCLEOTIDE SEQUENCE [LARGE SCALE GENOMIC DNA]</scope>
    <source>
        <strain evidence="3 4">KOS6</strain>
    </source>
</reference>
<evidence type="ECO:0000259" key="1">
    <source>
        <dbReference type="Pfam" id="PF26078"/>
    </source>
</evidence>
<dbReference type="Pfam" id="PF26079">
    <property type="entry name" value="Baseplate_J_C"/>
    <property type="match status" value="1"/>
</dbReference>
<dbReference type="EMBL" id="AMCZ02000024">
    <property type="protein sequence ID" value="EWC40203.1"/>
    <property type="molecule type" value="Genomic_DNA"/>
</dbReference>
<dbReference type="InterPro" id="IPR052726">
    <property type="entry name" value="Phage_Baseplate_Hub"/>
</dbReference>
<evidence type="ECO:0000259" key="2">
    <source>
        <dbReference type="Pfam" id="PF26079"/>
    </source>
</evidence>
<organism evidence="3 4">
    <name type="scientific">Stutzerimonas stutzeri KOS6</name>
    <dbReference type="NCBI Taxonomy" id="1218352"/>
    <lineage>
        <taxon>Bacteria</taxon>
        <taxon>Pseudomonadati</taxon>
        <taxon>Pseudomonadota</taxon>
        <taxon>Gammaproteobacteria</taxon>
        <taxon>Pseudomonadales</taxon>
        <taxon>Pseudomonadaceae</taxon>
        <taxon>Stutzerimonas</taxon>
    </lineage>
</organism>
<dbReference type="InterPro" id="IPR014507">
    <property type="entry name" value="Baseplate_assembly_J_pred"/>
</dbReference>
<gene>
    <name evidence="3" type="ORF">B597_016635</name>
</gene>
<dbReference type="PANTHER" id="PTHR35862">
    <property type="entry name" value="FELS-2 PROPHAGE PROTEIN"/>
    <property type="match status" value="1"/>
</dbReference>
<dbReference type="PIRSF" id="PIRSF020481">
    <property type="entry name" value="BAP"/>
    <property type="match status" value="1"/>
</dbReference>
<dbReference type="PANTHER" id="PTHR35862:SF1">
    <property type="entry name" value="FELS-2 PROPHAGE PROTEIN"/>
    <property type="match status" value="1"/>
</dbReference>
<evidence type="ECO:0000313" key="4">
    <source>
        <dbReference type="Proteomes" id="UP000026923"/>
    </source>
</evidence>
<evidence type="ECO:0000313" key="3">
    <source>
        <dbReference type="EMBL" id="EWC40203.1"/>
    </source>
</evidence>
<feature type="domain" description="Baseplate J-like C-terminal" evidence="2">
    <location>
        <begin position="216"/>
        <end position="296"/>
    </location>
</feature>
<dbReference type="InterPro" id="IPR058530">
    <property type="entry name" value="Baseplate_J-like_C"/>
</dbReference>
<name>A0A061JNJ2_STUST</name>
<dbReference type="Pfam" id="PF26078">
    <property type="entry name" value="Baseplate_J_M"/>
    <property type="match status" value="1"/>
</dbReference>
<dbReference type="HOGENOM" id="CLU_046415_0_0_6"/>